<evidence type="ECO:0000256" key="1">
    <source>
        <dbReference type="SAM" id="Phobius"/>
    </source>
</evidence>
<feature type="transmembrane region" description="Helical" evidence="1">
    <location>
        <begin position="20"/>
        <end position="40"/>
    </location>
</feature>
<comment type="caution">
    <text evidence="2">The sequence shown here is derived from an EMBL/GenBank/DDBJ whole genome shotgun (WGS) entry which is preliminary data.</text>
</comment>
<keyword evidence="1" id="KW-0812">Transmembrane</keyword>
<name>A0A933E999_UNCTE</name>
<gene>
    <name evidence="2" type="ORF">HY618_02735</name>
</gene>
<reference evidence="2" key="1">
    <citation type="submission" date="2020-07" db="EMBL/GenBank/DDBJ databases">
        <title>Huge and variable diversity of episymbiotic CPR bacteria and DPANN archaea in groundwater ecosystems.</title>
        <authorList>
            <person name="He C.Y."/>
            <person name="Keren R."/>
            <person name="Whittaker M."/>
            <person name="Farag I.F."/>
            <person name="Doudna J."/>
            <person name="Cate J.H.D."/>
            <person name="Banfield J.F."/>
        </authorList>
    </citation>
    <scope>NUCLEOTIDE SEQUENCE</scope>
    <source>
        <strain evidence="2">NC_groundwater_1370_Ag_S-0.2um_69_93</strain>
    </source>
</reference>
<dbReference type="EMBL" id="JACQRX010000123">
    <property type="protein sequence ID" value="MBI4251350.1"/>
    <property type="molecule type" value="Genomic_DNA"/>
</dbReference>
<evidence type="ECO:0000313" key="2">
    <source>
        <dbReference type="EMBL" id="MBI4251350.1"/>
    </source>
</evidence>
<organism evidence="2 3">
    <name type="scientific">Tectimicrobiota bacterium</name>
    <dbReference type="NCBI Taxonomy" id="2528274"/>
    <lineage>
        <taxon>Bacteria</taxon>
        <taxon>Pseudomonadati</taxon>
        <taxon>Nitrospinota/Tectimicrobiota group</taxon>
        <taxon>Candidatus Tectimicrobiota</taxon>
    </lineage>
</organism>
<keyword evidence="1" id="KW-1133">Transmembrane helix</keyword>
<proteinExistence type="predicted"/>
<protein>
    <submittedName>
        <fullName evidence="2">Uncharacterized protein</fullName>
    </submittedName>
</protein>
<accession>A0A933E999</accession>
<sequence>MARGDAKSPGTPAVVKRGPIEYLLLFFLLLVVLVTAWTLWDNGIVDTVAGFIEGAPR</sequence>
<dbReference type="AlphaFoldDB" id="A0A933E999"/>
<evidence type="ECO:0000313" key="3">
    <source>
        <dbReference type="Proteomes" id="UP000752292"/>
    </source>
</evidence>
<keyword evidence="1" id="KW-0472">Membrane</keyword>
<dbReference type="Proteomes" id="UP000752292">
    <property type="component" value="Unassembled WGS sequence"/>
</dbReference>